<dbReference type="InterPro" id="IPR050196">
    <property type="entry name" value="Cytochrome_P450_Monoox"/>
</dbReference>
<name>A0A087UEN8_STEMI</name>
<evidence type="ECO:0000256" key="7">
    <source>
        <dbReference type="ARBA" id="ARBA00023033"/>
    </source>
</evidence>
<dbReference type="CDD" id="cd20628">
    <property type="entry name" value="CYP4"/>
    <property type="match status" value="1"/>
</dbReference>
<reference evidence="12 13" key="1">
    <citation type="submission" date="2013-11" db="EMBL/GenBank/DDBJ databases">
        <title>Genome sequencing of Stegodyphus mimosarum.</title>
        <authorList>
            <person name="Bechsgaard J."/>
        </authorList>
    </citation>
    <scope>NUCLEOTIDE SEQUENCE [LARGE SCALE GENOMIC DNA]</scope>
</reference>
<evidence type="ECO:0000256" key="1">
    <source>
        <dbReference type="ARBA" id="ARBA00001971"/>
    </source>
</evidence>
<evidence type="ECO:0000256" key="10">
    <source>
        <dbReference type="RuleBase" id="RU000461"/>
    </source>
</evidence>
<keyword evidence="9 10" id="KW-0479">Metal-binding</keyword>
<dbReference type="Proteomes" id="UP000054359">
    <property type="component" value="Unassembled WGS sequence"/>
</dbReference>
<dbReference type="GO" id="GO:0005789">
    <property type="term" value="C:endoplasmic reticulum membrane"/>
    <property type="evidence" value="ECO:0007669"/>
    <property type="project" value="UniProtKB-SubCell"/>
</dbReference>
<organism evidence="12 13">
    <name type="scientific">Stegodyphus mimosarum</name>
    <name type="common">African social velvet spider</name>
    <dbReference type="NCBI Taxonomy" id="407821"/>
    <lineage>
        <taxon>Eukaryota</taxon>
        <taxon>Metazoa</taxon>
        <taxon>Ecdysozoa</taxon>
        <taxon>Arthropoda</taxon>
        <taxon>Chelicerata</taxon>
        <taxon>Arachnida</taxon>
        <taxon>Araneae</taxon>
        <taxon>Araneomorphae</taxon>
        <taxon>Entelegynae</taxon>
        <taxon>Eresoidea</taxon>
        <taxon>Eresidae</taxon>
        <taxon>Stegodyphus</taxon>
    </lineage>
</organism>
<accession>A0A087UEN8</accession>
<keyword evidence="11" id="KW-0812">Transmembrane</keyword>
<evidence type="ECO:0000256" key="5">
    <source>
        <dbReference type="ARBA" id="ARBA00022824"/>
    </source>
</evidence>
<keyword evidence="11" id="KW-1133">Transmembrane helix</keyword>
<dbReference type="OrthoDB" id="1470350at2759"/>
<feature type="transmembrane region" description="Helical" evidence="11">
    <location>
        <begin position="7"/>
        <end position="29"/>
    </location>
</feature>
<keyword evidence="13" id="KW-1185">Reference proteome</keyword>
<dbReference type="InterPro" id="IPR001128">
    <property type="entry name" value="Cyt_P450"/>
</dbReference>
<dbReference type="GO" id="GO:0004497">
    <property type="term" value="F:monooxygenase activity"/>
    <property type="evidence" value="ECO:0007669"/>
    <property type="project" value="UniProtKB-KW"/>
</dbReference>
<dbReference type="PANTHER" id="PTHR24291">
    <property type="entry name" value="CYTOCHROME P450 FAMILY 4"/>
    <property type="match status" value="1"/>
</dbReference>
<dbReference type="Pfam" id="PF00067">
    <property type="entry name" value="p450"/>
    <property type="match status" value="1"/>
</dbReference>
<keyword evidence="7 10" id="KW-0503">Monooxygenase</keyword>
<proteinExistence type="inferred from homology"/>
<dbReference type="PRINTS" id="PR00385">
    <property type="entry name" value="P450"/>
</dbReference>
<keyword evidence="10" id="KW-0560">Oxidoreductase</keyword>
<keyword evidence="8 11" id="KW-0472">Membrane</keyword>
<evidence type="ECO:0000256" key="6">
    <source>
        <dbReference type="ARBA" id="ARBA00023004"/>
    </source>
</evidence>
<feature type="non-terminal residue" evidence="12">
    <location>
        <position position="519"/>
    </location>
</feature>
<dbReference type="GO" id="GO:0016705">
    <property type="term" value="F:oxidoreductase activity, acting on paired donors, with incorporation or reduction of molecular oxygen"/>
    <property type="evidence" value="ECO:0007669"/>
    <property type="project" value="InterPro"/>
</dbReference>
<keyword evidence="4 9" id="KW-0349">Heme</keyword>
<evidence type="ECO:0000256" key="3">
    <source>
        <dbReference type="ARBA" id="ARBA00010617"/>
    </source>
</evidence>
<evidence type="ECO:0000256" key="9">
    <source>
        <dbReference type="PIRSR" id="PIRSR602401-1"/>
    </source>
</evidence>
<comment type="similarity">
    <text evidence="3 10">Belongs to the cytochrome P450 family.</text>
</comment>
<dbReference type="PROSITE" id="PS00086">
    <property type="entry name" value="CYTOCHROME_P450"/>
    <property type="match status" value="1"/>
</dbReference>
<dbReference type="AlphaFoldDB" id="A0A087UEN8"/>
<dbReference type="InterPro" id="IPR036396">
    <property type="entry name" value="Cyt_P450_sf"/>
</dbReference>
<dbReference type="OMA" id="ACAIDIM"/>
<keyword evidence="6 9" id="KW-0408">Iron</keyword>
<dbReference type="SUPFAM" id="SSF48264">
    <property type="entry name" value="Cytochrome P450"/>
    <property type="match status" value="1"/>
</dbReference>
<evidence type="ECO:0000256" key="4">
    <source>
        <dbReference type="ARBA" id="ARBA00022617"/>
    </source>
</evidence>
<keyword evidence="5" id="KW-0256">Endoplasmic reticulum</keyword>
<dbReference type="GO" id="GO:0005506">
    <property type="term" value="F:iron ion binding"/>
    <property type="evidence" value="ECO:0007669"/>
    <property type="project" value="InterPro"/>
</dbReference>
<gene>
    <name evidence="12" type="ORF">X975_20827</name>
</gene>
<dbReference type="InterPro" id="IPR017972">
    <property type="entry name" value="Cyt_P450_CS"/>
</dbReference>
<dbReference type="Gene3D" id="1.10.630.10">
    <property type="entry name" value="Cytochrome P450"/>
    <property type="match status" value="1"/>
</dbReference>
<dbReference type="PRINTS" id="PR00463">
    <property type="entry name" value="EP450I"/>
</dbReference>
<evidence type="ECO:0000313" key="12">
    <source>
        <dbReference type="EMBL" id="KFM75827.1"/>
    </source>
</evidence>
<dbReference type="GO" id="GO:0020037">
    <property type="term" value="F:heme binding"/>
    <property type="evidence" value="ECO:0007669"/>
    <property type="project" value="InterPro"/>
</dbReference>
<dbReference type="STRING" id="407821.A0A087UEN8"/>
<dbReference type="EMBL" id="KK119488">
    <property type="protein sequence ID" value="KFM75827.1"/>
    <property type="molecule type" value="Genomic_DNA"/>
</dbReference>
<comment type="cofactor">
    <cofactor evidence="1 9">
        <name>heme</name>
        <dbReference type="ChEBI" id="CHEBI:30413"/>
    </cofactor>
</comment>
<evidence type="ECO:0000256" key="8">
    <source>
        <dbReference type="ARBA" id="ARBA00023136"/>
    </source>
</evidence>
<evidence type="ECO:0000313" key="13">
    <source>
        <dbReference type="Proteomes" id="UP000054359"/>
    </source>
</evidence>
<sequence length="519" mass="60454">MELLLKLLILMLLGMTLFINALVLIYLWFRISNTVKNYANFPIYGAANPLLVFWQYFQQMRNIKKIPVLANVLRLTIANAYMFQLEGVFHFWVGCIPYVAIYKAEYIKEVINSRTADDKSKDYLVIRKLLRTGLLTSNGKRWRMRRKLIQPSVQMRNMEMYVPVFNEHSLVLVDKLKEKVDEPWIDAQHMIVACAIDIMFHSALGIHIKCQEGSREIQEMPQIAKELTEHMIRRMVQPWLWFDTIFYCTSAGLKYRTAENKVRNFVTKIILEGKEALETKPRGDKCSEQSENKNKFFLEILLEEHAKDESFTLDHIQDEVINFIFAGYDTTSSALSWALYLLGLHSDIQGRVYQELYSIFGDDKTRNVTLEDVKNMTYLEQVIKETLRLYPSVPFIARENKESIKIGRYIIPPGSHIVILINMLHKNSEVFPNPEKFNPERFSPENSLDRDSFCYLPFSCGVRACLGYGYAITEMKIVLAHIIRNFKVTSLDPIDSLNVMMSVTLRCLDPLLLRFTSRT</sequence>
<dbReference type="PANTHER" id="PTHR24291:SF189">
    <property type="entry name" value="CYTOCHROME P450 4C3-RELATED"/>
    <property type="match status" value="1"/>
</dbReference>
<comment type="subcellular location">
    <subcellularLocation>
        <location evidence="2">Endoplasmic reticulum membrane</location>
    </subcellularLocation>
</comment>
<evidence type="ECO:0000256" key="11">
    <source>
        <dbReference type="SAM" id="Phobius"/>
    </source>
</evidence>
<evidence type="ECO:0000256" key="2">
    <source>
        <dbReference type="ARBA" id="ARBA00004586"/>
    </source>
</evidence>
<dbReference type="InterPro" id="IPR002401">
    <property type="entry name" value="Cyt_P450_E_grp-I"/>
</dbReference>
<feature type="binding site" description="axial binding residue" evidence="9">
    <location>
        <position position="465"/>
    </location>
    <ligand>
        <name>heme</name>
        <dbReference type="ChEBI" id="CHEBI:30413"/>
    </ligand>
    <ligandPart>
        <name>Fe</name>
        <dbReference type="ChEBI" id="CHEBI:18248"/>
    </ligandPart>
</feature>
<protein>
    <submittedName>
        <fullName evidence="12">Cytochrome P450 4C1</fullName>
    </submittedName>
</protein>